<gene>
    <name evidence="1" type="ORF">BCF38_102594</name>
    <name evidence="2" type="ORF">SAMN05421539_102594</name>
</gene>
<sequence length="43" mass="4885">MTHPEIDIVTIESRARALRSAHFLRLIGKLVGLLRPGYRTARV</sequence>
<dbReference type="EMBL" id="QGDJ01000002">
    <property type="protein sequence ID" value="PWJ21342.1"/>
    <property type="molecule type" value="Genomic_DNA"/>
</dbReference>
<proteinExistence type="predicted"/>
<evidence type="ECO:0000313" key="3">
    <source>
        <dbReference type="Proteomes" id="UP000245839"/>
    </source>
</evidence>
<protein>
    <submittedName>
        <fullName evidence="2">Uncharacterized protein</fullName>
    </submittedName>
</protein>
<reference evidence="2 4" key="1">
    <citation type="submission" date="2016-10" db="EMBL/GenBank/DDBJ databases">
        <authorList>
            <person name="Cai Z."/>
        </authorList>
    </citation>
    <scope>NUCLEOTIDE SEQUENCE [LARGE SCALE GENOMIC DNA]</scope>
    <source>
        <strain evidence="2 4">DSM 25227</strain>
    </source>
</reference>
<name>A0A2Y9BY25_9RHOB</name>
<dbReference type="Proteomes" id="UP000245839">
    <property type="component" value="Unassembled WGS sequence"/>
</dbReference>
<evidence type="ECO:0000313" key="1">
    <source>
        <dbReference type="EMBL" id="PWJ21342.1"/>
    </source>
</evidence>
<accession>A0A2Y9BY25</accession>
<dbReference type="Proteomes" id="UP000251571">
    <property type="component" value="Unassembled WGS sequence"/>
</dbReference>
<dbReference type="EMBL" id="UETC01000002">
    <property type="protein sequence ID" value="SSA41882.1"/>
    <property type="molecule type" value="Genomic_DNA"/>
</dbReference>
<keyword evidence="3" id="KW-1185">Reference proteome</keyword>
<organism evidence="2 4">
    <name type="scientific">Jannaschia seohaensis</name>
    <dbReference type="NCBI Taxonomy" id="475081"/>
    <lineage>
        <taxon>Bacteria</taxon>
        <taxon>Pseudomonadati</taxon>
        <taxon>Pseudomonadota</taxon>
        <taxon>Alphaproteobacteria</taxon>
        <taxon>Rhodobacterales</taxon>
        <taxon>Roseobacteraceae</taxon>
        <taxon>Jannaschia</taxon>
    </lineage>
</organism>
<evidence type="ECO:0000313" key="4">
    <source>
        <dbReference type="Proteomes" id="UP000251571"/>
    </source>
</evidence>
<evidence type="ECO:0000313" key="2">
    <source>
        <dbReference type="EMBL" id="SSA41882.1"/>
    </source>
</evidence>
<reference evidence="1 3" key="2">
    <citation type="submission" date="2018-03" db="EMBL/GenBank/DDBJ databases">
        <title>Genomic Encyclopedia of Archaeal and Bacterial Type Strains, Phase II (KMG-II): from individual species to whole genera.</title>
        <authorList>
            <person name="Goeker M."/>
        </authorList>
    </citation>
    <scope>NUCLEOTIDE SEQUENCE [LARGE SCALE GENOMIC DNA]</scope>
    <source>
        <strain evidence="1 3">DSM 25227</strain>
    </source>
</reference>
<dbReference type="RefSeq" id="WP_281271227.1">
    <property type="nucleotide sequence ID" value="NZ_QGDJ01000002.1"/>
</dbReference>
<dbReference type="AlphaFoldDB" id="A0A2Y9BY25"/>